<organism evidence="2 3">
    <name type="scientific">Paraburkholderia lacunae</name>
    <dbReference type="NCBI Taxonomy" id="2211104"/>
    <lineage>
        <taxon>Bacteria</taxon>
        <taxon>Pseudomonadati</taxon>
        <taxon>Pseudomonadota</taxon>
        <taxon>Betaproteobacteria</taxon>
        <taxon>Burkholderiales</taxon>
        <taxon>Burkholderiaceae</taxon>
        <taxon>Paraburkholderia</taxon>
    </lineage>
</organism>
<evidence type="ECO:0008006" key="4">
    <source>
        <dbReference type="Google" id="ProtNLM"/>
    </source>
</evidence>
<sequence length="272" mass="28811">MTRIRSTREVSITPPTAPHTSGTSGKTGESGAGAQRFETLYETARQQAGEAWRDEKQEQESPGEPAPDDDAQGGGDDSGGDAQHQEAAEGISATDAPLPLLPAVPPLPPSLALNGALLALRENRRACTSAAHAKGPARKAGVRGAPGKSVHEATQDAQHAVAEPSFGMQMIRRCARAAEGDLLAEHLAERVAGFCTNPAVERAGQWDVAVELDPAILPRTELHLSLSGWSLSLRFDSRDARARQLICDNSNELRTRLEARLGGRVAVEVTVI</sequence>
<evidence type="ECO:0000256" key="1">
    <source>
        <dbReference type="SAM" id="MobiDB-lite"/>
    </source>
</evidence>
<dbReference type="InterPro" id="IPR013390">
    <property type="entry name" value="T3SS_HpaP"/>
</dbReference>
<dbReference type="NCBIfam" id="TIGR02557">
    <property type="entry name" value="HpaP"/>
    <property type="match status" value="1"/>
</dbReference>
<keyword evidence="3" id="KW-1185">Reference proteome</keyword>
<protein>
    <recommendedName>
        <fullName evidence="4">Type III secretion protein HpaP</fullName>
    </recommendedName>
</protein>
<dbReference type="Pfam" id="PF09483">
    <property type="entry name" value="HpaP"/>
    <property type="match status" value="1"/>
</dbReference>
<reference evidence="3" key="1">
    <citation type="submission" date="2018-05" db="EMBL/GenBank/DDBJ databases">
        <authorList>
            <person name="Feng T."/>
        </authorList>
    </citation>
    <scope>NUCLEOTIDE SEQUENCE [LARGE SCALE GENOMIC DNA]</scope>
    <source>
        <strain evidence="3">S27</strain>
    </source>
</reference>
<feature type="region of interest" description="Disordered" evidence="1">
    <location>
        <begin position="1"/>
        <end position="87"/>
    </location>
</feature>
<dbReference type="EMBL" id="QHKS01000031">
    <property type="protein sequence ID" value="RDJ98695.1"/>
    <property type="molecule type" value="Genomic_DNA"/>
</dbReference>
<evidence type="ECO:0000313" key="2">
    <source>
        <dbReference type="EMBL" id="RDJ98695.1"/>
    </source>
</evidence>
<comment type="caution">
    <text evidence="2">The sequence shown here is derived from an EMBL/GenBank/DDBJ whole genome shotgun (WGS) entry which is preliminary data.</text>
</comment>
<evidence type="ECO:0000313" key="3">
    <source>
        <dbReference type="Proteomes" id="UP000254875"/>
    </source>
</evidence>
<gene>
    <name evidence="2" type="ORF">DLM46_32390</name>
</gene>
<dbReference type="OrthoDB" id="8781027at2"/>
<feature type="region of interest" description="Disordered" evidence="1">
    <location>
        <begin position="130"/>
        <end position="152"/>
    </location>
</feature>
<proteinExistence type="predicted"/>
<name>A0A370MZB4_9BURK</name>
<dbReference type="AlphaFoldDB" id="A0A370MZB4"/>
<accession>A0A370MZB4</accession>
<dbReference type="Proteomes" id="UP000254875">
    <property type="component" value="Unassembled WGS sequence"/>
</dbReference>
<feature type="compositionally biased region" description="Low complexity" evidence="1">
    <location>
        <begin position="20"/>
        <end position="33"/>
    </location>
</feature>
<dbReference type="RefSeq" id="WP_115107727.1">
    <property type="nucleotide sequence ID" value="NZ_QHKS01000031.1"/>
</dbReference>